<proteinExistence type="predicted"/>
<name>A0AAD6KVY9_9ROSI</name>
<evidence type="ECO:0000256" key="1">
    <source>
        <dbReference type="SAM" id="MobiDB-lite"/>
    </source>
</evidence>
<dbReference type="EMBL" id="JAPFFJ010000004">
    <property type="protein sequence ID" value="KAJ6430613.1"/>
    <property type="molecule type" value="Genomic_DNA"/>
</dbReference>
<evidence type="ECO:0000313" key="2">
    <source>
        <dbReference type="EMBL" id="KAJ6430613.1"/>
    </source>
</evidence>
<organism evidence="2 3">
    <name type="scientific">Salix udensis</name>
    <dbReference type="NCBI Taxonomy" id="889485"/>
    <lineage>
        <taxon>Eukaryota</taxon>
        <taxon>Viridiplantae</taxon>
        <taxon>Streptophyta</taxon>
        <taxon>Embryophyta</taxon>
        <taxon>Tracheophyta</taxon>
        <taxon>Spermatophyta</taxon>
        <taxon>Magnoliopsida</taxon>
        <taxon>eudicotyledons</taxon>
        <taxon>Gunneridae</taxon>
        <taxon>Pentapetalae</taxon>
        <taxon>rosids</taxon>
        <taxon>fabids</taxon>
        <taxon>Malpighiales</taxon>
        <taxon>Salicaceae</taxon>
        <taxon>Saliceae</taxon>
        <taxon>Salix</taxon>
    </lineage>
</organism>
<dbReference type="AlphaFoldDB" id="A0AAD6KVY9"/>
<sequence length="68" mass="7169">MVRICETLQVTEVVVLVDQAGRLLAAVEVEPVGQEHPQTIPGGGSSIKATPRQPATTLDVEACKKESS</sequence>
<protein>
    <submittedName>
        <fullName evidence="2">Uncharacterized protein</fullName>
    </submittedName>
</protein>
<reference evidence="2 3" key="1">
    <citation type="journal article" date="2023" name="Int. J. Mol. Sci.">
        <title>De Novo Assembly and Annotation of 11 Diverse Shrub Willow (Salix) Genomes Reveals Novel Gene Organization in Sex-Linked Regions.</title>
        <authorList>
            <person name="Hyden B."/>
            <person name="Feng K."/>
            <person name="Yates T.B."/>
            <person name="Jawdy S."/>
            <person name="Cereghino C."/>
            <person name="Smart L.B."/>
            <person name="Muchero W."/>
        </authorList>
    </citation>
    <scope>NUCLEOTIDE SEQUENCE [LARGE SCALE GENOMIC DNA]</scope>
    <source>
        <tissue evidence="2">Shoot tip</tissue>
    </source>
</reference>
<keyword evidence="3" id="KW-1185">Reference proteome</keyword>
<evidence type="ECO:0000313" key="3">
    <source>
        <dbReference type="Proteomes" id="UP001162972"/>
    </source>
</evidence>
<gene>
    <name evidence="2" type="ORF">OIU84_021912</name>
</gene>
<comment type="caution">
    <text evidence="2">The sequence shown here is derived from an EMBL/GenBank/DDBJ whole genome shotgun (WGS) entry which is preliminary data.</text>
</comment>
<feature type="region of interest" description="Disordered" evidence="1">
    <location>
        <begin position="33"/>
        <end position="68"/>
    </location>
</feature>
<accession>A0AAD6KVY9</accession>
<dbReference type="Proteomes" id="UP001162972">
    <property type="component" value="Chromosome 8"/>
</dbReference>